<keyword evidence="3" id="KW-0547">Nucleotide-binding</keyword>
<dbReference type="GO" id="GO:0005524">
    <property type="term" value="F:ATP binding"/>
    <property type="evidence" value="ECO:0007669"/>
    <property type="project" value="UniProtKB-KW"/>
</dbReference>
<dbReference type="SMART" id="SM00382">
    <property type="entry name" value="AAA"/>
    <property type="match status" value="1"/>
</dbReference>
<dbReference type="InterPro" id="IPR036640">
    <property type="entry name" value="ABC1_TM_sf"/>
</dbReference>
<evidence type="ECO:0000313" key="11">
    <source>
        <dbReference type="Proteomes" id="UP001589789"/>
    </source>
</evidence>
<evidence type="ECO:0000256" key="7">
    <source>
        <dbReference type="SAM" id="Phobius"/>
    </source>
</evidence>
<dbReference type="Gene3D" id="1.20.1560.10">
    <property type="entry name" value="ABC transporter type 1, transmembrane domain"/>
    <property type="match status" value="1"/>
</dbReference>
<evidence type="ECO:0000259" key="8">
    <source>
        <dbReference type="PROSITE" id="PS50893"/>
    </source>
</evidence>
<feature type="transmembrane region" description="Helical" evidence="7">
    <location>
        <begin position="173"/>
        <end position="190"/>
    </location>
</feature>
<accession>A0ABV6J133</accession>
<dbReference type="PANTHER" id="PTHR24221:SF248">
    <property type="entry name" value="ABC TRANSPORTER TRANSMEMBRANE REGION"/>
    <property type="match status" value="1"/>
</dbReference>
<dbReference type="InterPro" id="IPR027417">
    <property type="entry name" value="P-loop_NTPase"/>
</dbReference>
<feature type="domain" description="ABC transporter" evidence="8">
    <location>
        <begin position="350"/>
        <end position="587"/>
    </location>
</feature>
<dbReference type="SUPFAM" id="SSF52540">
    <property type="entry name" value="P-loop containing nucleoside triphosphate hydrolases"/>
    <property type="match status" value="1"/>
</dbReference>
<dbReference type="Pfam" id="PF00005">
    <property type="entry name" value="ABC_tran"/>
    <property type="match status" value="1"/>
</dbReference>
<evidence type="ECO:0000256" key="2">
    <source>
        <dbReference type="ARBA" id="ARBA00022692"/>
    </source>
</evidence>
<feature type="domain" description="ABC transmembrane type-1" evidence="9">
    <location>
        <begin position="42"/>
        <end position="317"/>
    </location>
</feature>
<dbReference type="PROSITE" id="PS50893">
    <property type="entry name" value="ABC_TRANSPORTER_2"/>
    <property type="match status" value="1"/>
</dbReference>
<keyword evidence="5 7" id="KW-1133">Transmembrane helix</keyword>
<evidence type="ECO:0000259" key="9">
    <source>
        <dbReference type="PROSITE" id="PS50929"/>
    </source>
</evidence>
<organism evidence="10 11">
    <name type="scientific">Muricoccus vinaceus</name>
    <dbReference type="NCBI Taxonomy" id="424704"/>
    <lineage>
        <taxon>Bacteria</taxon>
        <taxon>Pseudomonadati</taxon>
        <taxon>Pseudomonadota</taxon>
        <taxon>Alphaproteobacteria</taxon>
        <taxon>Acetobacterales</taxon>
        <taxon>Roseomonadaceae</taxon>
        <taxon>Muricoccus</taxon>
    </lineage>
</organism>
<dbReference type="Gene3D" id="3.40.50.300">
    <property type="entry name" value="P-loop containing nucleotide triphosphate hydrolases"/>
    <property type="match status" value="1"/>
</dbReference>
<keyword evidence="2 7" id="KW-0812">Transmembrane</keyword>
<evidence type="ECO:0000256" key="5">
    <source>
        <dbReference type="ARBA" id="ARBA00022989"/>
    </source>
</evidence>
<feature type="transmembrane region" description="Helical" evidence="7">
    <location>
        <begin position="42"/>
        <end position="62"/>
    </location>
</feature>
<dbReference type="InterPro" id="IPR003439">
    <property type="entry name" value="ABC_transporter-like_ATP-bd"/>
</dbReference>
<dbReference type="InterPro" id="IPR039421">
    <property type="entry name" value="Type_1_exporter"/>
</dbReference>
<dbReference type="Pfam" id="PF00664">
    <property type="entry name" value="ABC_membrane"/>
    <property type="match status" value="1"/>
</dbReference>
<comment type="caution">
    <text evidence="10">The sequence shown here is derived from an EMBL/GenBank/DDBJ whole genome shotgun (WGS) entry which is preliminary data.</text>
</comment>
<evidence type="ECO:0000313" key="10">
    <source>
        <dbReference type="EMBL" id="MFC0389174.1"/>
    </source>
</evidence>
<name>A0ABV6J133_9PROT</name>
<evidence type="ECO:0000256" key="1">
    <source>
        <dbReference type="ARBA" id="ARBA00004651"/>
    </source>
</evidence>
<evidence type="ECO:0000256" key="4">
    <source>
        <dbReference type="ARBA" id="ARBA00022840"/>
    </source>
</evidence>
<dbReference type="EMBL" id="JBHLVZ010000098">
    <property type="protein sequence ID" value="MFC0389174.1"/>
    <property type="molecule type" value="Genomic_DNA"/>
</dbReference>
<comment type="subcellular location">
    <subcellularLocation>
        <location evidence="1">Cell membrane</location>
        <topology evidence="1">Multi-pass membrane protein</topology>
    </subcellularLocation>
</comment>
<gene>
    <name evidence="10" type="ORF">ACFFIC_27055</name>
</gene>
<sequence length="590" mass="61747">MPGLPSCFWAPDAMAEQGRPRPAEANDILAVVRAEVTRAIRLALLIGGTAMVVTFVGLLLRMEVYRLVVPTGSMPTAVGLAAGFLLATALLIALSHLRSLTLLAAGNRLARRLSAPAILAAAARSGEPASTCGSLLADIEEIRRAVSDSLCAAALDIALAPVTLLILWCLQPWFAFVAFCSCVIAAALSLHSEKRALGALSTTNALSGRTAGLVADAMRCAEAVEAMGMRPTLARRWLRDLSQGSERLRAAQETGRRLTAATSSLQGLSAGLVMILGAAFALQGQNLGVSVMAAMLLTGRLIEPFTHLGAANQDWAAAAAAWKRLGEQLGRRTDHAADQGESFDCPEGRLVLERLTYLQPRTPRPLLREVSLAVEPGSVTAISGQAGSGKTTLLRLMMGMIRPTAGGVFLDGHAVSQWSREDLARHVGYLPQDPSLGDGTIAEAIARLSATPDLVAVLRAARITGADRMIAGLPAGYATPVAGAGDSGLSMGQRQRIALARAVYGEPRLVILDEPTAWLDTEGEAAFIRLLGQLRDQGVAVVLSSHRAPILAIADRLLVLSADGTLRPAEARPAASGSAKVITFNPKPAA</sequence>
<dbReference type="InterPro" id="IPR003593">
    <property type="entry name" value="AAA+_ATPase"/>
</dbReference>
<feature type="transmembrane region" description="Helical" evidence="7">
    <location>
        <begin position="74"/>
        <end position="94"/>
    </location>
</feature>
<dbReference type="PANTHER" id="PTHR24221">
    <property type="entry name" value="ATP-BINDING CASSETTE SUB-FAMILY B"/>
    <property type="match status" value="1"/>
</dbReference>
<dbReference type="InterPro" id="IPR011527">
    <property type="entry name" value="ABC1_TM_dom"/>
</dbReference>
<evidence type="ECO:0000256" key="3">
    <source>
        <dbReference type="ARBA" id="ARBA00022741"/>
    </source>
</evidence>
<proteinExistence type="predicted"/>
<keyword evidence="4 10" id="KW-0067">ATP-binding</keyword>
<dbReference type="SUPFAM" id="SSF90123">
    <property type="entry name" value="ABC transporter transmembrane region"/>
    <property type="match status" value="1"/>
</dbReference>
<keyword evidence="6 7" id="KW-0472">Membrane</keyword>
<protein>
    <submittedName>
        <fullName evidence="10">ATP-binding cassette domain-containing protein</fullName>
    </submittedName>
</protein>
<dbReference type="PROSITE" id="PS50929">
    <property type="entry name" value="ABC_TM1F"/>
    <property type="match status" value="1"/>
</dbReference>
<dbReference type="Proteomes" id="UP001589789">
    <property type="component" value="Unassembled WGS sequence"/>
</dbReference>
<keyword evidence="11" id="KW-1185">Reference proteome</keyword>
<evidence type="ECO:0000256" key="6">
    <source>
        <dbReference type="ARBA" id="ARBA00023136"/>
    </source>
</evidence>
<reference evidence="10 11" key="1">
    <citation type="submission" date="2024-09" db="EMBL/GenBank/DDBJ databases">
        <authorList>
            <person name="Sun Q."/>
            <person name="Mori K."/>
        </authorList>
    </citation>
    <scope>NUCLEOTIDE SEQUENCE [LARGE SCALE GENOMIC DNA]</scope>
    <source>
        <strain evidence="10 11">CCM 7468</strain>
    </source>
</reference>